<name>A0A1H5NEZ9_9MICO</name>
<sequence length="152" mass="16447">MPTRAGTYPGAVSTEQDWARQRREAAAEHERRLANRKASESSRAQRLLEEFADAAGRAGLAPQALEVKGYGGRGKARTPLRGWYLRNDGTAAVGTDGAFYVLTAPLSPWERLRGVTPTPKDPPLVLGAGGKDGESIDLPVALERLLPGWRDE</sequence>
<evidence type="ECO:0000313" key="3">
    <source>
        <dbReference type="Proteomes" id="UP000199220"/>
    </source>
</evidence>
<reference evidence="3" key="1">
    <citation type="submission" date="2016-10" db="EMBL/GenBank/DDBJ databases">
        <authorList>
            <person name="Varghese N."/>
            <person name="Submissions S."/>
        </authorList>
    </citation>
    <scope>NUCLEOTIDE SEQUENCE [LARGE SCALE GENOMIC DNA]</scope>
    <source>
        <strain evidence="3">DSM 21368</strain>
    </source>
</reference>
<keyword evidence="3" id="KW-1185">Reference proteome</keyword>
<dbReference type="STRING" id="648782.SAMN04488554_4273"/>
<dbReference type="EMBL" id="FNTX01000002">
    <property type="protein sequence ID" value="SEF00183.1"/>
    <property type="molecule type" value="Genomic_DNA"/>
</dbReference>
<gene>
    <name evidence="2" type="ORF">SAMN04488554_4273</name>
</gene>
<feature type="region of interest" description="Disordered" evidence="1">
    <location>
        <begin position="1"/>
        <end position="44"/>
    </location>
</feature>
<evidence type="ECO:0000256" key="1">
    <source>
        <dbReference type="SAM" id="MobiDB-lite"/>
    </source>
</evidence>
<proteinExistence type="predicted"/>
<dbReference type="Proteomes" id="UP000199220">
    <property type="component" value="Unassembled WGS sequence"/>
</dbReference>
<evidence type="ECO:0000313" key="2">
    <source>
        <dbReference type="EMBL" id="SEF00183.1"/>
    </source>
</evidence>
<dbReference type="AlphaFoldDB" id="A0A1H5NEZ9"/>
<feature type="compositionally biased region" description="Basic and acidic residues" evidence="1">
    <location>
        <begin position="17"/>
        <end position="40"/>
    </location>
</feature>
<organism evidence="2 3">
    <name type="scientific">Ruania alba</name>
    <dbReference type="NCBI Taxonomy" id="648782"/>
    <lineage>
        <taxon>Bacteria</taxon>
        <taxon>Bacillati</taxon>
        <taxon>Actinomycetota</taxon>
        <taxon>Actinomycetes</taxon>
        <taxon>Micrococcales</taxon>
        <taxon>Ruaniaceae</taxon>
        <taxon>Ruania</taxon>
    </lineage>
</organism>
<accession>A0A1H5NEZ9</accession>
<protein>
    <submittedName>
        <fullName evidence="2">Uncharacterized protein</fullName>
    </submittedName>
</protein>